<proteinExistence type="predicted"/>
<keyword evidence="3" id="KW-1185">Reference proteome</keyword>
<feature type="compositionally biased region" description="Basic residues" evidence="1">
    <location>
        <begin position="322"/>
        <end position="332"/>
    </location>
</feature>
<sequence length="647" mass="74878">MPPTSPRILSGCRPGLLDPTQPQRLLRYSTSQISFASFNPLAATSQADLPDFRKLSLQEELYNAKRVVIETNASGGSFWRFVPRAHLDEGVLDEGTWPRVVNLELVQLSQDQWDIYKLDSFYECRVCLPPVYTIISIAPPKPSPPSHLPNGKRHLSPALDNAPPPSNHPRTTDDALLSEEEDEVEDMIVDDEPPPPPLRAKSAVPRREDMLKKRNERRDRNSQREEQLSSPTQPPFDFTGYAPAPTTPSPKAKRKGKTYASIFTSIIDYTWTVHNVFESLTTPPDPDYSESSEQARRQTATYEHVSWTKRNRTVSPAETRRHLDHSKTKRQRRKEEKIRAQMHQHNQRFQSELMPDIYDELARKHASLSPGMHINMPYRPILMLLAERHFYHPETYPEIIEEEPEGVQEGGNSYEERDDRAEREASIAASRAKLADLEVDRPLWEAAASARMLREQAEAEAHQAKVEARRQAEESRMAEQRAEKARRRESEARAREDAARRDREAAEQLEYAWQQREARWSTGYWTIARAIARYKEYSELFDAMKFSADPLEFRKVPWPVRKRPSDLSTEDIDWTEVEAFFAEAKTTMRLAEYREFVEKSHRRFHPDRWRSRGALNSVTDEVARSCMEVAANTVAQALTPLWREVKR</sequence>
<dbReference type="Proteomes" id="UP000219338">
    <property type="component" value="Unassembled WGS sequence"/>
</dbReference>
<feature type="compositionally biased region" description="Basic and acidic residues" evidence="1">
    <location>
        <begin position="205"/>
        <end position="227"/>
    </location>
</feature>
<feature type="compositionally biased region" description="Polar residues" evidence="1">
    <location>
        <begin position="289"/>
        <end position="301"/>
    </location>
</feature>
<evidence type="ECO:0000256" key="1">
    <source>
        <dbReference type="SAM" id="MobiDB-lite"/>
    </source>
</evidence>
<dbReference type="OMA" id="VEDIDWT"/>
<protein>
    <submittedName>
        <fullName evidence="2">Uncharacterized protein</fullName>
    </submittedName>
</protein>
<reference evidence="3" key="1">
    <citation type="journal article" date="2017" name="Nat. Ecol. Evol.">
        <title>Genome expansion and lineage-specific genetic innovations in the forest pathogenic fungi Armillaria.</title>
        <authorList>
            <person name="Sipos G."/>
            <person name="Prasanna A.N."/>
            <person name="Walter M.C."/>
            <person name="O'Connor E."/>
            <person name="Balint B."/>
            <person name="Krizsan K."/>
            <person name="Kiss B."/>
            <person name="Hess J."/>
            <person name="Varga T."/>
            <person name="Slot J."/>
            <person name="Riley R."/>
            <person name="Boka B."/>
            <person name="Rigling D."/>
            <person name="Barry K."/>
            <person name="Lee J."/>
            <person name="Mihaltcheva S."/>
            <person name="LaButti K."/>
            <person name="Lipzen A."/>
            <person name="Waldron R."/>
            <person name="Moloney N.M."/>
            <person name="Sperisen C."/>
            <person name="Kredics L."/>
            <person name="Vagvoelgyi C."/>
            <person name="Patrignani A."/>
            <person name="Fitzpatrick D."/>
            <person name="Nagy I."/>
            <person name="Doyle S."/>
            <person name="Anderson J.B."/>
            <person name="Grigoriev I.V."/>
            <person name="Gueldener U."/>
            <person name="Muensterkoetter M."/>
            <person name="Nagy L.G."/>
        </authorList>
    </citation>
    <scope>NUCLEOTIDE SEQUENCE [LARGE SCALE GENOMIC DNA]</scope>
    <source>
        <strain evidence="3">C18/9</strain>
    </source>
</reference>
<evidence type="ECO:0000313" key="3">
    <source>
        <dbReference type="Proteomes" id="UP000219338"/>
    </source>
</evidence>
<evidence type="ECO:0000313" key="2">
    <source>
        <dbReference type="EMBL" id="SJK97671.1"/>
    </source>
</evidence>
<feature type="region of interest" description="Disordered" evidence="1">
    <location>
        <begin position="282"/>
        <end position="346"/>
    </location>
</feature>
<feature type="region of interest" description="Disordered" evidence="1">
    <location>
        <begin position="141"/>
        <end position="257"/>
    </location>
</feature>
<feature type="compositionally biased region" description="Acidic residues" evidence="1">
    <location>
        <begin position="176"/>
        <end position="193"/>
    </location>
</feature>
<dbReference type="EMBL" id="FUEG01000001">
    <property type="protein sequence ID" value="SJK97671.1"/>
    <property type="molecule type" value="Genomic_DNA"/>
</dbReference>
<name>A0A284QMJ2_ARMOS</name>
<dbReference type="OrthoDB" id="8062037at2759"/>
<dbReference type="AlphaFoldDB" id="A0A284QMJ2"/>
<organism evidence="2 3">
    <name type="scientific">Armillaria ostoyae</name>
    <name type="common">Armillaria root rot fungus</name>
    <dbReference type="NCBI Taxonomy" id="47428"/>
    <lineage>
        <taxon>Eukaryota</taxon>
        <taxon>Fungi</taxon>
        <taxon>Dikarya</taxon>
        <taxon>Basidiomycota</taxon>
        <taxon>Agaricomycotina</taxon>
        <taxon>Agaricomycetes</taxon>
        <taxon>Agaricomycetidae</taxon>
        <taxon>Agaricales</taxon>
        <taxon>Marasmiineae</taxon>
        <taxon>Physalacriaceae</taxon>
        <taxon>Armillaria</taxon>
    </lineage>
</organism>
<gene>
    <name evidence="2" type="ORF">ARMOST_00924</name>
</gene>
<dbReference type="STRING" id="47428.A0A284QMJ2"/>
<accession>A0A284QMJ2</accession>
<feature type="region of interest" description="Disordered" evidence="1">
    <location>
        <begin position="456"/>
        <end position="501"/>
    </location>
</feature>